<dbReference type="CDD" id="cd00051">
    <property type="entry name" value="EFh"/>
    <property type="match status" value="1"/>
</dbReference>
<proteinExistence type="predicted"/>
<evidence type="ECO:0000313" key="2">
    <source>
        <dbReference type="EMBL" id="QWU89410.1"/>
    </source>
</evidence>
<reference evidence="2 3" key="1">
    <citation type="submission" date="2021-06" db="EMBL/GenBank/DDBJ databases">
        <title>Candida outbreak in Lebanon.</title>
        <authorList>
            <person name="Finianos M."/>
        </authorList>
    </citation>
    <scope>NUCLEOTIDE SEQUENCE [LARGE SCALE GENOMIC DNA]</scope>
    <source>
        <strain evidence="2">CA3LBN</strain>
    </source>
</reference>
<name>A0ABX8I9N1_9ASCO</name>
<feature type="domain" description="EF-hand" evidence="1">
    <location>
        <begin position="74"/>
        <end position="109"/>
    </location>
</feature>
<dbReference type="InterPro" id="IPR002048">
    <property type="entry name" value="EF_hand_dom"/>
</dbReference>
<dbReference type="InterPro" id="IPR011992">
    <property type="entry name" value="EF-hand-dom_pair"/>
</dbReference>
<dbReference type="PANTHER" id="PTHR37852">
    <property type="entry name" value="YALI0B21208P"/>
    <property type="match status" value="1"/>
</dbReference>
<dbReference type="Pfam" id="PF13499">
    <property type="entry name" value="EF-hand_7"/>
    <property type="match status" value="1"/>
</dbReference>
<feature type="domain" description="EF-hand" evidence="1">
    <location>
        <begin position="2"/>
        <end position="37"/>
    </location>
</feature>
<organism evidence="2 3">
    <name type="scientific">Candidozyma haemuli</name>
    <dbReference type="NCBI Taxonomy" id="45357"/>
    <lineage>
        <taxon>Eukaryota</taxon>
        <taxon>Fungi</taxon>
        <taxon>Dikarya</taxon>
        <taxon>Ascomycota</taxon>
        <taxon>Saccharomycotina</taxon>
        <taxon>Pichiomycetes</taxon>
        <taxon>Metschnikowiaceae</taxon>
        <taxon>Candidozyma</taxon>
    </lineage>
</organism>
<keyword evidence="3" id="KW-1185">Reference proteome</keyword>
<accession>A0ABX8I9N1</accession>
<gene>
    <name evidence="2" type="ORF">CA3LBN_003733</name>
</gene>
<dbReference type="Proteomes" id="UP000825434">
    <property type="component" value="Chromosome 4"/>
</dbReference>
<sequence length="329" mass="36606">MSNNKTYKDAFALFDKKGTGKIPVEHLGDLLRAVGQNPTLAEISELQSGIESPEFDFETYEKIINRPDGFKPLGLPEDYIKGFQVFDKEQTGYIGVGELRYILTSIGEKLTDSEVDELLKGVNVTSEGNVDYVEFVKSILDQSMSSDLQKSDENKNERFHLPTQERLTAVALASGIVGAGVGFFEGIKISSLRFLTENGHRLPTTVGGWYFYHKKKNYVMILSGAREATKIGLRYSAGVSSFFGLEAGIDYARGTKDFLSSAAAATIVAWTYGAWKQMSPVQRMSYVKKGGIMGLGIGIVQDVMIRYRGGHVWYMHLLDDYRTQSSHRI</sequence>
<protein>
    <recommendedName>
        <fullName evidence="1">EF-hand domain-containing protein</fullName>
    </recommendedName>
</protein>
<dbReference type="SUPFAM" id="SSF47473">
    <property type="entry name" value="EF-hand"/>
    <property type="match status" value="1"/>
</dbReference>
<evidence type="ECO:0000313" key="3">
    <source>
        <dbReference type="Proteomes" id="UP000825434"/>
    </source>
</evidence>
<evidence type="ECO:0000259" key="1">
    <source>
        <dbReference type="PROSITE" id="PS50222"/>
    </source>
</evidence>
<dbReference type="SMART" id="SM00054">
    <property type="entry name" value="EFh"/>
    <property type="match status" value="2"/>
</dbReference>
<dbReference type="PANTHER" id="PTHR37852:SF1">
    <property type="entry name" value="HIG1 DOMAIN-CONTAINING PROTEIN"/>
    <property type="match status" value="1"/>
</dbReference>
<dbReference type="Gene3D" id="1.10.238.10">
    <property type="entry name" value="EF-hand"/>
    <property type="match status" value="2"/>
</dbReference>
<dbReference type="PROSITE" id="PS50222">
    <property type="entry name" value="EF_HAND_2"/>
    <property type="match status" value="2"/>
</dbReference>
<dbReference type="EMBL" id="CP076664">
    <property type="protein sequence ID" value="QWU89410.1"/>
    <property type="molecule type" value="Genomic_DNA"/>
</dbReference>